<evidence type="ECO:0000256" key="2">
    <source>
        <dbReference type="ARBA" id="ARBA00022763"/>
    </source>
</evidence>
<dbReference type="Gene3D" id="3.40.50.300">
    <property type="entry name" value="P-loop containing nucleotide triphosphate hydrolases"/>
    <property type="match status" value="2"/>
</dbReference>
<dbReference type="InterPro" id="IPR010285">
    <property type="entry name" value="DNA_helicase_pif1-like_DEAD"/>
</dbReference>
<evidence type="ECO:0000256" key="1">
    <source>
        <dbReference type="ARBA" id="ARBA00022741"/>
    </source>
</evidence>
<dbReference type="GO" id="GO:0003678">
    <property type="term" value="F:DNA helicase activity"/>
    <property type="evidence" value="ECO:0007669"/>
    <property type="project" value="InterPro"/>
</dbReference>
<dbReference type="PANTHER" id="PTHR47642">
    <property type="entry name" value="ATP-DEPENDENT DNA HELICASE"/>
    <property type="match status" value="1"/>
</dbReference>
<evidence type="ECO:0000256" key="5">
    <source>
        <dbReference type="ARBA" id="ARBA00022840"/>
    </source>
</evidence>
<keyword evidence="6" id="KW-0238">DNA-binding</keyword>
<name>A0A6C0L222_9ZZZZ</name>
<keyword evidence="4" id="KW-0347">Helicase</keyword>
<protein>
    <recommendedName>
        <fullName evidence="12">AAA+ ATPase domain-containing protein</fullName>
    </recommendedName>
</protein>
<dbReference type="PANTHER" id="PTHR47642:SF5">
    <property type="entry name" value="ATP-DEPENDENT DNA HELICASE"/>
    <property type="match status" value="1"/>
</dbReference>
<sequence>MNLTERQADAYSAFLNGENIFITGPGGCGKSYFIQHIYKNAINNGKNIKVTSLTGCSAILLNCKATTIHKWGCLGIGKGNELSIYRKIIQRKQTLNYIDTDILVIDEISMLNQYLFEVLDYLCRKIRKCVLPFGGIQVVASGDFYQLPPVCTDSENMIQSRFCFQSNSWDEIFERQNQFIFDVNFRQNDDKEYFKMLQEIRCGTPSFDTIENLVICSQKKFIESGDNESKPTYIYPTKRMVDKINQQEISKLMTGGNVVSHTYVCGLKKQENVISDKFIQEKDVKHEYDHLMKNGIFENKLELCEGCQVMCISNIDQELGLVNGSQGIVTGFNSEDGAHYPIIKFDNIEQEITTRQHCWTLETNQNYCISQIPLILSWAITIHKSQGMSIDKAVVDIGSSIFQYGQTYVALSRVKSLRGLYLTKVNAQKIKAHPDVIKYYKKIE</sequence>
<evidence type="ECO:0000256" key="3">
    <source>
        <dbReference type="ARBA" id="ARBA00022801"/>
    </source>
</evidence>
<feature type="domain" description="DNA helicase Pif1-like 2B" evidence="10">
    <location>
        <begin position="291"/>
        <end position="332"/>
    </location>
</feature>
<evidence type="ECO:0000256" key="7">
    <source>
        <dbReference type="ARBA" id="ARBA00023204"/>
    </source>
</evidence>
<evidence type="ECO:0000259" key="9">
    <source>
        <dbReference type="Pfam" id="PF05970"/>
    </source>
</evidence>
<evidence type="ECO:0008006" key="12">
    <source>
        <dbReference type="Google" id="ProtNLM"/>
    </source>
</evidence>
<dbReference type="GO" id="GO:0000723">
    <property type="term" value="P:telomere maintenance"/>
    <property type="evidence" value="ECO:0007669"/>
    <property type="project" value="InterPro"/>
</dbReference>
<keyword evidence="5" id="KW-0067">ATP-binding</keyword>
<dbReference type="EMBL" id="MN741011">
    <property type="protein sequence ID" value="QHU22558.1"/>
    <property type="molecule type" value="Genomic_DNA"/>
</dbReference>
<keyword evidence="7" id="KW-0234">DNA repair</keyword>
<evidence type="ECO:0000256" key="4">
    <source>
        <dbReference type="ARBA" id="ARBA00022806"/>
    </source>
</evidence>
<dbReference type="InterPro" id="IPR027417">
    <property type="entry name" value="P-loop_NTPase"/>
</dbReference>
<evidence type="ECO:0000256" key="8">
    <source>
        <dbReference type="ARBA" id="ARBA00023235"/>
    </source>
</evidence>
<proteinExistence type="predicted"/>
<organism evidence="11">
    <name type="scientific">viral metagenome</name>
    <dbReference type="NCBI Taxonomy" id="1070528"/>
    <lineage>
        <taxon>unclassified sequences</taxon>
        <taxon>metagenomes</taxon>
        <taxon>organismal metagenomes</taxon>
    </lineage>
</organism>
<dbReference type="Pfam" id="PF21530">
    <property type="entry name" value="Pif1_2B_dom"/>
    <property type="match status" value="1"/>
</dbReference>
<dbReference type="AlphaFoldDB" id="A0A6C0L222"/>
<evidence type="ECO:0000313" key="11">
    <source>
        <dbReference type="EMBL" id="QHU22558.1"/>
    </source>
</evidence>
<reference evidence="11" key="1">
    <citation type="journal article" date="2020" name="Nature">
        <title>Giant virus diversity and host interactions through global metagenomics.</title>
        <authorList>
            <person name="Schulz F."/>
            <person name="Roux S."/>
            <person name="Paez-Espino D."/>
            <person name="Jungbluth S."/>
            <person name="Walsh D.A."/>
            <person name="Denef V.J."/>
            <person name="McMahon K.D."/>
            <person name="Konstantinidis K.T."/>
            <person name="Eloe-Fadrosh E.A."/>
            <person name="Kyrpides N.C."/>
            <person name="Woyke T."/>
        </authorList>
    </citation>
    <scope>NUCLEOTIDE SEQUENCE</scope>
    <source>
        <strain evidence="11">GVMAG-S-ERX555907-102</strain>
    </source>
</reference>
<keyword evidence="1" id="KW-0547">Nucleotide-binding</keyword>
<accession>A0A6C0L222</accession>
<dbReference type="InterPro" id="IPR049163">
    <property type="entry name" value="Pif1-like_2B_dom"/>
</dbReference>
<dbReference type="Pfam" id="PF05970">
    <property type="entry name" value="PIF1"/>
    <property type="match status" value="1"/>
</dbReference>
<keyword evidence="8" id="KW-0413">Isomerase</keyword>
<keyword evidence="2" id="KW-0227">DNA damage</keyword>
<evidence type="ECO:0000259" key="10">
    <source>
        <dbReference type="Pfam" id="PF21530"/>
    </source>
</evidence>
<dbReference type="CDD" id="cd18809">
    <property type="entry name" value="SF1_C_RecD"/>
    <property type="match status" value="1"/>
</dbReference>
<dbReference type="GO" id="GO:0006281">
    <property type="term" value="P:DNA repair"/>
    <property type="evidence" value="ECO:0007669"/>
    <property type="project" value="InterPro"/>
</dbReference>
<evidence type="ECO:0000256" key="6">
    <source>
        <dbReference type="ARBA" id="ARBA00023125"/>
    </source>
</evidence>
<dbReference type="InterPro" id="IPR051055">
    <property type="entry name" value="PIF1_helicase"/>
</dbReference>
<dbReference type="SUPFAM" id="SSF52540">
    <property type="entry name" value="P-loop containing nucleoside triphosphate hydrolases"/>
    <property type="match status" value="2"/>
</dbReference>
<keyword evidence="3" id="KW-0378">Hydrolase</keyword>
<feature type="domain" description="DNA helicase Pif1-like DEAD-box helicase" evidence="9">
    <location>
        <begin position="6"/>
        <end position="203"/>
    </location>
</feature>